<dbReference type="PROSITE" id="PS51725">
    <property type="entry name" value="ABM"/>
    <property type="match status" value="1"/>
</dbReference>
<dbReference type="Proteomes" id="UP001228376">
    <property type="component" value="Unassembled WGS sequence"/>
</dbReference>
<dbReference type="PANTHER" id="PTHR34474">
    <property type="entry name" value="SIGNAL TRANSDUCTION PROTEIN TRAP"/>
    <property type="match status" value="1"/>
</dbReference>
<dbReference type="RefSeq" id="WP_306066746.1">
    <property type="nucleotide sequence ID" value="NZ_JAROCA020000001.1"/>
</dbReference>
<protein>
    <submittedName>
        <fullName evidence="2">Antibiotic biosynthesis monooxygenase</fullName>
        <ecNumber evidence="2">1.14.-.-</ecNumber>
    </submittedName>
</protein>
<dbReference type="InterPro" id="IPR011008">
    <property type="entry name" value="Dimeric_a/b-barrel"/>
</dbReference>
<keyword evidence="3" id="KW-1185">Reference proteome</keyword>
<dbReference type="Gene3D" id="3.30.70.100">
    <property type="match status" value="1"/>
</dbReference>
<organism evidence="2 3">
    <name type="scientific">Tigheibacillus jepli</name>
    <dbReference type="NCBI Taxonomy" id="3035914"/>
    <lineage>
        <taxon>Bacteria</taxon>
        <taxon>Bacillati</taxon>
        <taxon>Bacillota</taxon>
        <taxon>Bacilli</taxon>
        <taxon>Bacillales</taxon>
        <taxon>Bacillaceae</taxon>
        <taxon>Tigheibacillus</taxon>
    </lineage>
</organism>
<dbReference type="EC" id="1.14.-.-" evidence="2"/>
<proteinExistence type="predicted"/>
<dbReference type="InterPro" id="IPR007138">
    <property type="entry name" value="ABM_dom"/>
</dbReference>
<gene>
    <name evidence="2" type="ORF">P5G51_013235</name>
</gene>
<evidence type="ECO:0000259" key="1">
    <source>
        <dbReference type="PROSITE" id="PS51725"/>
    </source>
</evidence>
<dbReference type="EMBL" id="JAROCA020000001">
    <property type="protein sequence ID" value="MDY0406223.1"/>
    <property type="molecule type" value="Genomic_DNA"/>
</dbReference>
<dbReference type="PANTHER" id="PTHR34474:SF2">
    <property type="entry name" value="SIGNAL TRANSDUCTION PROTEIN TRAP"/>
    <property type="match status" value="1"/>
</dbReference>
<comment type="caution">
    <text evidence="2">The sequence shown here is derived from an EMBL/GenBank/DDBJ whole genome shotgun (WGS) entry which is preliminary data.</text>
</comment>
<accession>A0ABU5CL42</accession>
<evidence type="ECO:0000313" key="3">
    <source>
        <dbReference type="Proteomes" id="UP001228376"/>
    </source>
</evidence>
<evidence type="ECO:0000313" key="2">
    <source>
        <dbReference type="EMBL" id="MDY0406223.1"/>
    </source>
</evidence>
<name>A0ABU5CL42_9BACI</name>
<keyword evidence="2" id="KW-0560">Oxidoreductase</keyword>
<dbReference type="SUPFAM" id="SSF54909">
    <property type="entry name" value="Dimeric alpha+beta barrel"/>
    <property type="match status" value="1"/>
</dbReference>
<sequence>MKAYMTKGTYPVLKKIEEKNPGITFSYMEGSGGTLAYYEGEGKSIFSAGRAFDILLTKGKIAEKGFVAMNNIPVLEEGQPVFEEQFRNRLKTIDNTPGFKAFRLLKPLKGHTYIVFTQWGSEKDFEDWKASPQFKAAHDKHAIKTPAYFADRPFLSTYHMVKED</sequence>
<dbReference type="GO" id="GO:0004497">
    <property type="term" value="F:monooxygenase activity"/>
    <property type="evidence" value="ECO:0007669"/>
    <property type="project" value="UniProtKB-KW"/>
</dbReference>
<keyword evidence="2" id="KW-0503">Monooxygenase</keyword>
<feature type="domain" description="ABM" evidence="1">
    <location>
        <begin position="66"/>
        <end position="160"/>
    </location>
</feature>
<dbReference type="Pfam" id="PF03992">
    <property type="entry name" value="ABM"/>
    <property type="match status" value="1"/>
</dbReference>
<dbReference type="InterPro" id="IPR050404">
    <property type="entry name" value="Heme-degrading_MO"/>
</dbReference>
<reference evidence="2 3" key="1">
    <citation type="submission" date="2023-10" db="EMBL/GenBank/DDBJ databases">
        <title>179-bfca-hs.</title>
        <authorList>
            <person name="Miliotis G."/>
            <person name="Sengupta P."/>
            <person name="Hameed A."/>
            <person name="Chuvochina M."/>
            <person name="Mcdonagh F."/>
            <person name="Simpson A.C."/>
            <person name="Singh N.K."/>
            <person name="Rekha P.D."/>
            <person name="Raman K."/>
            <person name="Hugenholtz P."/>
            <person name="Venkateswaran K."/>
        </authorList>
    </citation>
    <scope>NUCLEOTIDE SEQUENCE [LARGE SCALE GENOMIC DNA]</scope>
    <source>
        <strain evidence="2 3">179-BFC-A-HS</strain>
    </source>
</reference>